<dbReference type="GO" id="GO:0003899">
    <property type="term" value="F:DNA-directed RNA polymerase activity"/>
    <property type="evidence" value="ECO:0007669"/>
    <property type="project" value="UniProtKB-EC"/>
</dbReference>
<reference evidence="10 11" key="1">
    <citation type="submission" date="2018-01" db="EMBL/GenBank/DDBJ databases">
        <title>Genome of phiNV3, a phiKMVvirus-like phage infecting Pseudomonas agarici.</title>
        <authorList>
            <person name="Storey N.H."/>
        </authorList>
    </citation>
    <scope>NUCLEOTIDE SEQUENCE [LARGE SCALE GENOMIC DNA]</scope>
</reference>
<evidence type="ECO:0000256" key="4">
    <source>
        <dbReference type="ARBA" id="ARBA00022679"/>
    </source>
</evidence>
<comment type="catalytic activity">
    <reaction evidence="8">
        <text>RNA(n) + a ribonucleoside 5'-triphosphate = RNA(n+1) + diphosphate</text>
        <dbReference type="Rhea" id="RHEA:21248"/>
        <dbReference type="Rhea" id="RHEA-COMP:14527"/>
        <dbReference type="Rhea" id="RHEA-COMP:17342"/>
        <dbReference type="ChEBI" id="CHEBI:33019"/>
        <dbReference type="ChEBI" id="CHEBI:61557"/>
        <dbReference type="ChEBI" id="CHEBI:140395"/>
        <dbReference type="EC" id="2.7.7.6"/>
    </reaction>
</comment>
<sequence>MTDLIALQMEHEEALHVEATNAAKTRLQQALEGGQLDRVPRARVLMLRMFQQTQEAVQREIDGKAAGPAAHLRHILRAVPADVTAALALRMGLMLVMRGTRVGVATVMSTMGGALLKEIEVRTAISLNQSYYDRTMEYLRSSGTISPRHIDKTMQAVVNAIVPESARLELSQTDQVKLGKFMLDPMIEAGLLSTVRTVNKGGTVVSVVPSEDARTFLHESEVVGIWGGVGTSVALAPPVPWTSLFNGGYHTERAQRSHLFLKRSKHQTRKARQDQIRAATIERMPRVFQAANYLQAVPYVVDEGTFETVRQVWEAGGGALGVPTKTFMDKPEFPFAEAWAKAEAAEEELEVFNAWKRRVHRWHTASTKHRAAQRDFGALYRVVSKHAGQQCWFPVHVDSRGRFYYWGAPNPQGTDMAKACLRFARKKPLGKRGLYWLKVQIANCYGFDADHFDLRVQWTEDRLDDIRRTVADPINSDLLAGADSPLCLLAAARELIAAIASGSPEAFESGIIVHMDATCSGLQHFSAVLRDPVGAGYVNLLGPGTRKADIYQRVLDLSAAQLKLDSEHLCVDPERAAYAKLWLEFIAAGAGRKLAKGPCMTLVYGTTFRGIVDHCLDWMEDNGHSAPPGVPASRLAAHMTRTLLDAIRLTVPAAVAAMEWLQSLVRKVDKDGMIYWETPLGMQVFQQYPVMNDTRVRLRSLATEYCIVREATDTLDIRKSANGISPNFVHGLDSAHLGGTAIRMEAQGCDMAGIHDSAGTHACDVDFMQGALREEFVEMYQRRDWLKELRDHLGLDMELLPVGNFDLEEIKKSWAFFC</sequence>
<dbReference type="PANTHER" id="PTHR10102">
    <property type="entry name" value="DNA-DIRECTED RNA POLYMERASE, MITOCHONDRIAL"/>
    <property type="match status" value="1"/>
</dbReference>
<name>A0A2P0ZLL3_9CAUD</name>
<evidence type="ECO:0000256" key="3">
    <source>
        <dbReference type="ARBA" id="ARBA00022478"/>
    </source>
</evidence>
<dbReference type="InterPro" id="IPR002092">
    <property type="entry name" value="DNA-dir_Rpol_phage-type"/>
</dbReference>
<organism evidence="10 11">
    <name type="scientific">Pseudomonas phage phiNV3</name>
    <dbReference type="NCBI Taxonomy" id="2079544"/>
    <lineage>
        <taxon>Viruses</taxon>
        <taxon>Duplodnaviria</taxon>
        <taxon>Heunggongvirae</taxon>
        <taxon>Uroviricota</taxon>
        <taxon>Caudoviricetes</taxon>
        <taxon>Autographivirales</taxon>
        <taxon>Autoscriptoviridae</taxon>
        <taxon>Krylovirinae</taxon>
        <taxon>Kirikabuvirus</taxon>
        <taxon>Kirikabuvirus NV3</taxon>
    </lineage>
</organism>
<evidence type="ECO:0000256" key="7">
    <source>
        <dbReference type="ARBA" id="ARBA00023314"/>
    </source>
</evidence>
<keyword evidence="7" id="KW-1195">Viral transcription</keyword>
<protein>
    <recommendedName>
        <fullName evidence="2">DNA-directed RNA polymerase</fullName>
        <ecNumber evidence="2">2.7.7.6</ecNumber>
    </recommendedName>
</protein>
<evidence type="ECO:0000259" key="9">
    <source>
        <dbReference type="SMART" id="SM01311"/>
    </source>
</evidence>
<dbReference type="InterPro" id="IPR043502">
    <property type="entry name" value="DNA/RNA_pol_sf"/>
</dbReference>
<accession>A0A2P0ZLL3</accession>
<dbReference type="InterPro" id="IPR037159">
    <property type="entry name" value="RNA_POL_N_sf"/>
</dbReference>
<dbReference type="Gene3D" id="1.10.150.20">
    <property type="entry name" value="5' to 3' exonuclease, C-terminal subdomain"/>
    <property type="match status" value="1"/>
</dbReference>
<feature type="domain" description="DNA-directed RNA polymerase N-terminal" evidence="9">
    <location>
        <begin position="6"/>
        <end position="296"/>
    </location>
</feature>
<dbReference type="PANTHER" id="PTHR10102:SF0">
    <property type="entry name" value="DNA-DIRECTED RNA POLYMERASE, MITOCHONDRIAL"/>
    <property type="match status" value="1"/>
</dbReference>
<comment type="similarity">
    <text evidence="1">Belongs to the phage and mitochondrial RNA polymerase family.</text>
</comment>
<dbReference type="Proteomes" id="UP000240855">
    <property type="component" value="Segment"/>
</dbReference>
<evidence type="ECO:0000313" key="11">
    <source>
        <dbReference type="Proteomes" id="UP000240855"/>
    </source>
</evidence>
<keyword evidence="3" id="KW-0240">DNA-directed RNA polymerase</keyword>
<dbReference type="EMBL" id="MG845683">
    <property type="protein sequence ID" value="AVH86135.1"/>
    <property type="molecule type" value="Genomic_DNA"/>
</dbReference>
<dbReference type="SMART" id="SM01311">
    <property type="entry name" value="RPOL_N"/>
    <property type="match status" value="1"/>
</dbReference>
<proteinExistence type="inferred from homology"/>
<dbReference type="Gene3D" id="1.10.287.280">
    <property type="match status" value="1"/>
</dbReference>
<dbReference type="GO" id="GO:0003677">
    <property type="term" value="F:DNA binding"/>
    <property type="evidence" value="ECO:0007669"/>
    <property type="project" value="InterPro"/>
</dbReference>
<evidence type="ECO:0000256" key="8">
    <source>
        <dbReference type="ARBA" id="ARBA00048552"/>
    </source>
</evidence>
<evidence type="ECO:0000256" key="2">
    <source>
        <dbReference type="ARBA" id="ARBA00012418"/>
    </source>
</evidence>
<dbReference type="GO" id="GO:0000428">
    <property type="term" value="C:DNA-directed RNA polymerase complex"/>
    <property type="evidence" value="ECO:0007669"/>
    <property type="project" value="UniProtKB-KW"/>
</dbReference>
<dbReference type="GO" id="GO:0019083">
    <property type="term" value="P:viral transcription"/>
    <property type="evidence" value="ECO:0007669"/>
    <property type="project" value="UniProtKB-KW"/>
</dbReference>
<gene>
    <name evidence="10" type="ORF">phiNV3_p26</name>
</gene>
<keyword evidence="5" id="KW-0548">Nucleotidyltransferase</keyword>
<evidence type="ECO:0000313" key="10">
    <source>
        <dbReference type="EMBL" id="AVH86135.1"/>
    </source>
</evidence>
<dbReference type="EC" id="2.7.7.6" evidence="2"/>
<evidence type="ECO:0000256" key="5">
    <source>
        <dbReference type="ARBA" id="ARBA00022695"/>
    </source>
</evidence>
<dbReference type="SUPFAM" id="SSF56672">
    <property type="entry name" value="DNA/RNA polymerases"/>
    <property type="match status" value="1"/>
</dbReference>
<keyword evidence="4" id="KW-0808">Transferase</keyword>
<dbReference type="Gene3D" id="1.10.1320.10">
    <property type="entry name" value="DNA-directed RNA polymerase, N-terminal domain"/>
    <property type="match status" value="1"/>
</dbReference>
<evidence type="ECO:0000256" key="6">
    <source>
        <dbReference type="ARBA" id="ARBA00023163"/>
    </source>
</evidence>
<keyword evidence="11" id="KW-1185">Reference proteome</keyword>
<keyword evidence="6" id="KW-0804">Transcription</keyword>
<dbReference type="InterPro" id="IPR046950">
    <property type="entry name" value="DNA-dir_Rpol_C_phage-type"/>
</dbReference>
<dbReference type="Pfam" id="PF00940">
    <property type="entry name" value="RNA_pol"/>
    <property type="match status" value="1"/>
</dbReference>
<evidence type="ECO:0000256" key="1">
    <source>
        <dbReference type="ARBA" id="ARBA00009493"/>
    </source>
</evidence>
<dbReference type="GO" id="GO:0006351">
    <property type="term" value="P:DNA-templated transcription"/>
    <property type="evidence" value="ECO:0007669"/>
    <property type="project" value="InterPro"/>
</dbReference>
<dbReference type="InterPro" id="IPR029262">
    <property type="entry name" value="RPOL_N"/>
</dbReference>